<feature type="domain" description="HTH myb-type" evidence="3">
    <location>
        <begin position="790"/>
        <end position="851"/>
    </location>
</feature>
<dbReference type="OrthoDB" id="5398572at2759"/>
<feature type="domain" description="Myb-like" evidence="2">
    <location>
        <begin position="790"/>
        <end position="847"/>
    </location>
</feature>
<feature type="compositionally biased region" description="Polar residues" evidence="1">
    <location>
        <begin position="648"/>
        <end position="660"/>
    </location>
</feature>
<keyword evidence="5" id="KW-1185">Reference proteome</keyword>
<dbReference type="PROSITE" id="PS51294">
    <property type="entry name" value="HTH_MYB"/>
    <property type="match status" value="1"/>
</dbReference>
<dbReference type="Pfam" id="PF00249">
    <property type="entry name" value="Myb_DNA-binding"/>
    <property type="match status" value="1"/>
</dbReference>
<dbReference type="InterPro" id="IPR001005">
    <property type="entry name" value="SANT/Myb"/>
</dbReference>
<feature type="region of interest" description="Disordered" evidence="1">
    <location>
        <begin position="1"/>
        <end position="94"/>
    </location>
</feature>
<name>A0A1V6TVX9_9EURO</name>
<feature type="compositionally biased region" description="Low complexity" evidence="1">
    <location>
        <begin position="462"/>
        <end position="471"/>
    </location>
</feature>
<evidence type="ECO:0000259" key="3">
    <source>
        <dbReference type="PROSITE" id="PS51294"/>
    </source>
</evidence>
<dbReference type="InterPro" id="IPR017930">
    <property type="entry name" value="Myb_dom"/>
</dbReference>
<evidence type="ECO:0000256" key="1">
    <source>
        <dbReference type="SAM" id="MobiDB-lite"/>
    </source>
</evidence>
<reference evidence="5" key="1">
    <citation type="journal article" date="2017" name="Nat. Microbiol.">
        <title>Global analysis of biosynthetic gene clusters reveals vast potential of secondary metabolite production in Penicillium species.</title>
        <authorList>
            <person name="Nielsen J.C."/>
            <person name="Grijseels S."/>
            <person name="Prigent S."/>
            <person name="Ji B."/>
            <person name="Dainat J."/>
            <person name="Nielsen K.F."/>
            <person name="Frisvad J.C."/>
            <person name="Workman M."/>
            <person name="Nielsen J."/>
        </authorList>
    </citation>
    <scope>NUCLEOTIDE SEQUENCE [LARGE SCALE GENOMIC DNA]</scope>
    <source>
        <strain evidence="5">IBT 24891</strain>
    </source>
</reference>
<dbReference type="CDD" id="cd11660">
    <property type="entry name" value="SANT_TRF"/>
    <property type="match status" value="1"/>
</dbReference>
<feature type="compositionally biased region" description="Basic and acidic residues" evidence="1">
    <location>
        <begin position="16"/>
        <end position="31"/>
    </location>
</feature>
<dbReference type="InterPro" id="IPR009057">
    <property type="entry name" value="Homeodomain-like_sf"/>
</dbReference>
<feature type="region of interest" description="Disordered" evidence="1">
    <location>
        <begin position="399"/>
        <end position="539"/>
    </location>
</feature>
<dbReference type="STRING" id="303698.A0A1V6TVX9"/>
<feature type="compositionally biased region" description="Polar residues" evidence="1">
    <location>
        <begin position="49"/>
        <end position="67"/>
    </location>
</feature>
<feature type="compositionally biased region" description="Basic and acidic residues" evidence="1">
    <location>
        <begin position="498"/>
        <end position="511"/>
    </location>
</feature>
<accession>A0A1V6TVX9</accession>
<dbReference type="PROSITE" id="PS50090">
    <property type="entry name" value="MYB_LIKE"/>
    <property type="match status" value="1"/>
</dbReference>
<dbReference type="Gene3D" id="1.10.10.60">
    <property type="entry name" value="Homeodomain-like"/>
    <property type="match status" value="1"/>
</dbReference>
<evidence type="ECO:0000313" key="4">
    <source>
        <dbReference type="EMBL" id="OQE29723.1"/>
    </source>
</evidence>
<feature type="compositionally biased region" description="Polar residues" evidence="1">
    <location>
        <begin position="75"/>
        <end position="87"/>
    </location>
</feature>
<feature type="region of interest" description="Disordered" evidence="1">
    <location>
        <begin position="627"/>
        <end position="757"/>
    </location>
</feature>
<organism evidence="4 5">
    <name type="scientific">Penicillium steckii</name>
    <dbReference type="NCBI Taxonomy" id="303698"/>
    <lineage>
        <taxon>Eukaryota</taxon>
        <taxon>Fungi</taxon>
        <taxon>Dikarya</taxon>
        <taxon>Ascomycota</taxon>
        <taxon>Pezizomycotina</taxon>
        <taxon>Eurotiomycetes</taxon>
        <taxon>Eurotiomycetidae</taxon>
        <taxon>Eurotiales</taxon>
        <taxon>Aspergillaceae</taxon>
        <taxon>Penicillium</taxon>
    </lineage>
</organism>
<dbReference type="SMART" id="SM00717">
    <property type="entry name" value="SANT"/>
    <property type="match status" value="1"/>
</dbReference>
<feature type="compositionally biased region" description="Low complexity" evidence="1">
    <location>
        <begin position="740"/>
        <end position="754"/>
    </location>
</feature>
<dbReference type="EMBL" id="MLKD01000002">
    <property type="protein sequence ID" value="OQE29723.1"/>
    <property type="molecule type" value="Genomic_DNA"/>
</dbReference>
<dbReference type="Proteomes" id="UP000191285">
    <property type="component" value="Unassembled WGS sequence"/>
</dbReference>
<dbReference type="AlphaFoldDB" id="A0A1V6TVX9"/>
<evidence type="ECO:0000313" key="5">
    <source>
        <dbReference type="Proteomes" id="UP000191285"/>
    </source>
</evidence>
<protein>
    <submittedName>
        <fullName evidence="4">Uncharacterized protein</fullName>
    </submittedName>
</protein>
<comment type="caution">
    <text evidence="4">The sequence shown here is derived from an EMBL/GenBank/DDBJ whole genome shotgun (WGS) entry which is preliminary data.</text>
</comment>
<sequence>MARIAGAGPQRVTRSQSRELDDPIHDSHAKWNDASGRAAGKAARLSMVAETSPQNSSHRQKSLSGHRTSVVPGSPESQVNISGTTFLPQEDTDPEDGELEPILMVDELPGLQEASDRLLNLLKTNAPDPRQVVDAAKKLANPRNTENKRLKPAIRKLISQMKPFGSQRFIDVEAVQGIIPTVQLKGAQRPWSMSPALQRANCARLATDVLLASIGSQSPDETIRALETQFPAPFLSEIVQGNNKPLPVGGSVASGPIFEMALEIRTQFAIAELQRRENEKGFDARSVLESVFYGDGNSPDNAALRGFNPVGALSDEYGRLPDQFQDKVSDRFSELDYSLSDDDGNPNIKVLKSSYWSRFLVCTARFIQRRDKELREITESQPPFDDVREGVEKMIQGEKIQDEQELSDQEHSGVASAADRSSPPAVNPDDEEHEPDNEDSRGSELFVSWSPSPVRDQPPQQPIQQSSPASQTKQPTPSSAPRRHSSRYQDLSRNLDFLQRRREARKREESSRLSGGNTTHVSNGTDVDFPSPNRLIRNPHGVTIPTEVAQTPESELRYPLHDNDDTLINDGDELDLGNSRTHELMQSTSPPGSERTRQVSYNHGLFFASPARARFRVNDEATQRRTLLDQQENRTRVNWSSEDESQLTERLQSQGNPTRQETGKRRRDEEEEESDNSDDDSDDAFEQTEPARGMPLSQARRLIQQSRKRQRTTTDEESSAADQLHGDLMASGMARQHRTQSASEQQPASQEEPSNTSRARLEVIAPPSSQSRWSQANDPVLHEAHLPNMRRRWTADENERLITLVGRYGTRWAEIKAQDDICPRSDGGPKLQGRTQVNLKDRARNIKKAHEKQGKPLPMNFEFIKTQ</sequence>
<feature type="compositionally biased region" description="Acidic residues" evidence="1">
    <location>
        <begin position="669"/>
        <end position="686"/>
    </location>
</feature>
<evidence type="ECO:0000259" key="2">
    <source>
        <dbReference type="PROSITE" id="PS50090"/>
    </source>
</evidence>
<proteinExistence type="predicted"/>
<gene>
    <name evidence="4" type="ORF">PENSTE_c002G05210</name>
</gene>
<feature type="compositionally biased region" description="Polar residues" evidence="1">
    <location>
        <begin position="515"/>
        <end position="525"/>
    </location>
</feature>
<dbReference type="SUPFAM" id="SSF46689">
    <property type="entry name" value="Homeodomain-like"/>
    <property type="match status" value="1"/>
</dbReference>
<feature type="compositionally biased region" description="Acidic residues" evidence="1">
    <location>
        <begin position="428"/>
        <end position="437"/>
    </location>
</feature>